<gene>
    <name evidence="1" type="ORF">HUJ06_002540</name>
</gene>
<evidence type="ECO:0008006" key="3">
    <source>
        <dbReference type="Google" id="ProtNLM"/>
    </source>
</evidence>
<organism evidence="1 2">
    <name type="scientific">Nelumbo nucifera</name>
    <name type="common">Sacred lotus</name>
    <dbReference type="NCBI Taxonomy" id="4432"/>
    <lineage>
        <taxon>Eukaryota</taxon>
        <taxon>Viridiplantae</taxon>
        <taxon>Streptophyta</taxon>
        <taxon>Embryophyta</taxon>
        <taxon>Tracheophyta</taxon>
        <taxon>Spermatophyta</taxon>
        <taxon>Magnoliopsida</taxon>
        <taxon>Proteales</taxon>
        <taxon>Nelumbonaceae</taxon>
        <taxon>Nelumbo</taxon>
    </lineage>
</organism>
<evidence type="ECO:0000313" key="2">
    <source>
        <dbReference type="Proteomes" id="UP000607653"/>
    </source>
</evidence>
<proteinExistence type="predicted"/>
<accession>A0A822ZID2</accession>
<dbReference type="SUPFAM" id="SSF56219">
    <property type="entry name" value="DNase I-like"/>
    <property type="match status" value="1"/>
</dbReference>
<reference evidence="1 2" key="1">
    <citation type="journal article" date="2020" name="Mol. Biol. Evol.">
        <title>Distinct Expression and Methylation Patterns for Genes with Different Fates following a Single Whole-Genome Duplication in Flowering Plants.</title>
        <authorList>
            <person name="Shi T."/>
            <person name="Rahmani R.S."/>
            <person name="Gugger P.F."/>
            <person name="Wang M."/>
            <person name="Li H."/>
            <person name="Zhang Y."/>
            <person name="Li Z."/>
            <person name="Wang Q."/>
            <person name="Van de Peer Y."/>
            <person name="Marchal K."/>
            <person name="Chen J."/>
        </authorList>
    </citation>
    <scope>NUCLEOTIDE SEQUENCE [LARGE SCALE GENOMIC DNA]</scope>
    <source>
        <tissue evidence="1">Leaf</tissue>
    </source>
</reference>
<dbReference type="Proteomes" id="UP000607653">
    <property type="component" value="Unassembled WGS sequence"/>
</dbReference>
<dbReference type="EMBL" id="DUZY01000007">
    <property type="protein sequence ID" value="DAD44310.1"/>
    <property type="molecule type" value="Genomic_DNA"/>
</dbReference>
<dbReference type="AlphaFoldDB" id="A0A822ZID2"/>
<evidence type="ECO:0000313" key="1">
    <source>
        <dbReference type="EMBL" id="DAD44310.1"/>
    </source>
</evidence>
<dbReference type="InterPro" id="IPR036691">
    <property type="entry name" value="Endo/exonu/phosph_ase_sf"/>
</dbReference>
<dbReference type="Gene3D" id="3.60.10.10">
    <property type="entry name" value="Endonuclease/exonuclease/phosphatase"/>
    <property type="match status" value="1"/>
</dbReference>
<keyword evidence="2" id="KW-1185">Reference proteome</keyword>
<name>A0A822ZID2_NELNU</name>
<comment type="caution">
    <text evidence="1">The sequence shown here is derived from an EMBL/GenBank/DDBJ whole genome shotgun (WGS) entry which is preliminary data.</text>
</comment>
<protein>
    <recommendedName>
        <fullName evidence="3">Craniofacial development protein 2-like</fullName>
    </recommendedName>
</protein>
<sequence length="112" mass="13089">MCQIGNSSQREPWFLSLIYGHPMNSKRKELWPSLMDLEYLQDAKWVLCGDLNDTLCHHGYDGSRTHGHRPSQNLRKLVDKFNLVELDSRGLYYTWSNKQHGKGKVNGEREAR</sequence>